<name>A0A6V8NFJ8_9BACT</name>
<feature type="transmembrane region" description="Helical" evidence="2">
    <location>
        <begin position="13"/>
        <end position="32"/>
    </location>
</feature>
<evidence type="ECO:0000256" key="1">
    <source>
        <dbReference type="SAM" id="MobiDB-lite"/>
    </source>
</evidence>
<sequence length="134" mass="15315">MEELKFKSTGTDAAYLGNANIFFTILYALSIFQHDWREDKLGSQGFLEKALEWFRQMFAGGQLHLASRKEARKALNAIIQKILYYIAIFADESDIQMLLNSGVVTKKPRKRTRKSVKHVPAPGNSTLRSQRSHL</sequence>
<keyword evidence="4" id="KW-1185">Reference proteome</keyword>
<protein>
    <submittedName>
        <fullName evidence="3">Uncharacterized protein</fullName>
    </submittedName>
</protein>
<keyword evidence="2" id="KW-1133">Transmembrane helix</keyword>
<evidence type="ECO:0000313" key="3">
    <source>
        <dbReference type="EMBL" id="GFO70567.1"/>
    </source>
</evidence>
<keyword evidence="2" id="KW-0812">Transmembrane</keyword>
<gene>
    <name evidence="3" type="ORF">GMLC_41460</name>
</gene>
<evidence type="ECO:0000313" key="4">
    <source>
        <dbReference type="Proteomes" id="UP000587586"/>
    </source>
</evidence>
<reference evidence="4" key="1">
    <citation type="submission" date="2020-06" db="EMBL/GenBank/DDBJ databases">
        <title>Draft genomic sequecing of Geomonas sp. Red745.</title>
        <authorList>
            <person name="Itoh H."/>
            <person name="Xu Z.X."/>
            <person name="Ushijima N."/>
            <person name="Masuda Y."/>
            <person name="Shiratori Y."/>
            <person name="Senoo K."/>
        </authorList>
    </citation>
    <scope>NUCLEOTIDE SEQUENCE [LARGE SCALE GENOMIC DNA]</scope>
    <source>
        <strain evidence="4">Red745</strain>
    </source>
</reference>
<evidence type="ECO:0000256" key="2">
    <source>
        <dbReference type="SAM" id="Phobius"/>
    </source>
</evidence>
<organism evidence="3 4">
    <name type="scientific">Geomonas limicola</name>
    <dbReference type="NCBI Taxonomy" id="2740186"/>
    <lineage>
        <taxon>Bacteria</taxon>
        <taxon>Pseudomonadati</taxon>
        <taxon>Thermodesulfobacteriota</taxon>
        <taxon>Desulfuromonadia</taxon>
        <taxon>Geobacterales</taxon>
        <taxon>Geobacteraceae</taxon>
        <taxon>Geomonas</taxon>
    </lineage>
</organism>
<dbReference type="AlphaFoldDB" id="A0A6V8NFJ8"/>
<dbReference type="RefSeq" id="WP_183363191.1">
    <property type="nucleotide sequence ID" value="NZ_BLXZ01000010.1"/>
</dbReference>
<proteinExistence type="predicted"/>
<dbReference type="Proteomes" id="UP000587586">
    <property type="component" value="Unassembled WGS sequence"/>
</dbReference>
<feature type="compositionally biased region" description="Polar residues" evidence="1">
    <location>
        <begin position="123"/>
        <end position="134"/>
    </location>
</feature>
<feature type="region of interest" description="Disordered" evidence="1">
    <location>
        <begin position="109"/>
        <end position="134"/>
    </location>
</feature>
<accession>A0A6V8NFJ8</accession>
<dbReference type="EMBL" id="BLXZ01000010">
    <property type="protein sequence ID" value="GFO70567.1"/>
    <property type="molecule type" value="Genomic_DNA"/>
</dbReference>
<keyword evidence="2" id="KW-0472">Membrane</keyword>
<comment type="caution">
    <text evidence="3">The sequence shown here is derived from an EMBL/GenBank/DDBJ whole genome shotgun (WGS) entry which is preliminary data.</text>
</comment>